<evidence type="ECO:0000256" key="5">
    <source>
        <dbReference type="SAM" id="MobiDB-lite"/>
    </source>
</evidence>
<sequence>MTPIACKGQRDRMIATTWVLIALASLTFSTGCSREAPPDEPKLEGYPANRQGALDRFPLAERDYFHGMDKQEDADGNVVDLDLSPEEIKGRNAWLLWTGGNEAFWDWLARNGYATIDFLKVIDSRHRSDRFARAGMVNEPGMRSSTDREAKLAHGIYYDRHLDQAIGYAGPSKQETASARTSDSPASTDDPKHGTKSGYDPADGPDPRVYGYSSGVVGLRLFPNPEFDGAARRRWDAERYYTDLEYAAHPKTIRPFRVGMSCAFCHVAPHPLNPPSDFESPAWENLSSTIGNQFLRVRETFGNTLEPDNYFYHVLDSQLPGTIDTSLIAADNINNANTMNAIYGLSWRVRRALHNPSETIGPESEHYAGVWGEPEYPPSIFSKEFRDASPQFEGNPRSVPRVLVDGSDSVGSWVALARVYFNIGSYHQNWIRRHNTILGFRKQEPFKLADAEANSVNWHGTLLRVDPMTAFFLKSSDPTRLRAAKDAETDGKELVLGTGVPSDPALESGRQVFARTCIACHSSIQPGNDPSLEALIDQAIAEAGNAPLVSEREVLSLTMNDRWRLTRGDGKLPVQYQRWAERAVEQPEFWRENYLSADIRLPVTMLRTNSARALATNAIHGNIWEDFASETYKGLETVGLVDYRDPFAQVDKSYLAPSGGPGYYRVPTLIGAWATAPFFHNNGLGDFNNDPSVAGRVAAFDDAIEKLLWPHRRADHDRNALRSDQSVAAADYANDQGLIWRTSADSYLHIRNFQIPTTLAGFTGWPPTVLAWIPWVPALFAIAIGVLLILNDSIRAFLHRLKRKKQWLQPAISAVQWIVAAALAFASIGVLVGLVKFFWTIRRWEQILEWRFYWVESQVVLFAMLLAFASYWVIHSKLPLRNLQRRQANYAGVASLLIGVVFIFGVGTFLSGRGGEIRVGPFPAGMPVNLIANTDPDAPLKKKLAAGKKLQSYLREARRRRDASAEQYDTDLLTLFEQEVAPELIAISKCPDYVMDRGHDFVFLRDLTDQDKNDLIELIKTF</sequence>
<dbReference type="PATRIC" id="fig|595434.4.peg.550"/>
<gene>
    <name evidence="8" type="ORF">RISK_000568</name>
</gene>
<evidence type="ECO:0000313" key="9">
    <source>
        <dbReference type="Proteomes" id="UP000036367"/>
    </source>
</evidence>
<keyword evidence="6" id="KW-1133">Transmembrane helix</keyword>
<dbReference type="EMBL" id="LECT01000006">
    <property type="protein sequence ID" value="KLU07490.1"/>
    <property type="molecule type" value="Genomic_DNA"/>
</dbReference>
<evidence type="ECO:0000313" key="8">
    <source>
        <dbReference type="EMBL" id="KLU07490.1"/>
    </source>
</evidence>
<organism evidence="8 9">
    <name type="scientific">Rhodopirellula islandica</name>
    <dbReference type="NCBI Taxonomy" id="595434"/>
    <lineage>
        <taxon>Bacteria</taxon>
        <taxon>Pseudomonadati</taxon>
        <taxon>Planctomycetota</taxon>
        <taxon>Planctomycetia</taxon>
        <taxon>Pirellulales</taxon>
        <taxon>Pirellulaceae</taxon>
        <taxon>Rhodopirellula</taxon>
    </lineage>
</organism>
<evidence type="ECO:0000256" key="3">
    <source>
        <dbReference type="ARBA" id="ARBA00023004"/>
    </source>
</evidence>
<dbReference type="RefSeq" id="WP_047812614.1">
    <property type="nucleotide sequence ID" value="NZ_LECT01000006.1"/>
</dbReference>
<dbReference type="GO" id="GO:0046872">
    <property type="term" value="F:metal ion binding"/>
    <property type="evidence" value="ECO:0007669"/>
    <property type="project" value="UniProtKB-KW"/>
</dbReference>
<dbReference type="OrthoDB" id="9805202at2"/>
<accession>A0A0J1BLY1</accession>
<proteinExistence type="predicted"/>
<feature type="domain" description="Cytochrome c" evidence="7">
    <location>
        <begin position="504"/>
        <end position="595"/>
    </location>
</feature>
<feature type="transmembrane region" description="Helical" evidence="6">
    <location>
        <begin position="859"/>
        <end position="878"/>
    </location>
</feature>
<dbReference type="SUPFAM" id="SSF46626">
    <property type="entry name" value="Cytochrome c"/>
    <property type="match status" value="1"/>
</dbReference>
<dbReference type="InterPro" id="IPR036909">
    <property type="entry name" value="Cyt_c-like_dom_sf"/>
</dbReference>
<keyword evidence="3 4" id="KW-0408">Iron</keyword>
<evidence type="ECO:0000256" key="6">
    <source>
        <dbReference type="SAM" id="Phobius"/>
    </source>
</evidence>
<dbReference type="PROSITE" id="PS51007">
    <property type="entry name" value="CYTC"/>
    <property type="match status" value="1"/>
</dbReference>
<reference evidence="8" key="1">
    <citation type="submission" date="2015-05" db="EMBL/GenBank/DDBJ databases">
        <title>Permanent draft genome of Rhodopirellula islandicus K833.</title>
        <authorList>
            <person name="Kizina J."/>
            <person name="Richter M."/>
            <person name="Glockner F.O."/>
            <person name="Harder J."/>
        </authorList>
    </citation>
    <scope>NUCLEOTIDE SEQUENCE [LARGE SCALE GENOMIC DNA]</scope>
    <source>
        <strain evidence="8">K833</strain>
    </source>
</reference>
<keyword evidence="6" id="KW-0812">Transmembrane</keyword>
<feature type="compositionally biased region" description="Polar residues" evidence="5">
    <location>
        <begin position="173"/>
        <end position="187"/>
    </location>
</feature>
<dbReference type="InterPro" id="IPR009056">
    <property type="entry name" value="Cyt_c-like_dom"/>
</dbReference>
<name>A0A0J1BLY1_RHOIS</name>
<evidence type="ECO:0000256" key="2">
    <source>
        <dbReference type="ARBA" id="ARBA00022723"/>
    </source>
</evidence>
<keyword evidence="9" id="KW-1185">Reference proteome</keyword>
<protein>
    <recommendedName>
        <fullName evidence="7">Cytochrome c domain-containing protein</fullName>
    </recommendedName>
</protein>
<feature type="region of interest" description="Disordered" evidence="5">
    <location>
        <begin position="171"/>
        <end position="207"/>
    </location>
</feature>
<dbReference type="STRING" id="595434.RISK_000568"/>
<feature type="transmembrane region" description="Helical" evidence="6">
    <location>
        <begin position="769"/>
        <end position="790"/>
    </location>
</feature>
<dbReference type="Proteomes" id="UP000036367">
    <property type="component" value="Unassembled WGS sequence"/>
</dbReference>
<comment type="caution">
    <text evidence="8">The sequence shown here is derived from an EMBL/GenBank/DDBJ whole genome shotgun (WGS) entry which is preliminary data.</text>
</comment>
<dbReference type="GO" id="GO:0020037">
    <property type="term" value="F:heme binding"/>
    <property type="evidence" value="ECO:0007669"/>
    <property type="project" value="InterPro"/>
</dbReference>
<keyword evidence="2 4" id="KW-0479">Metal-binding</keyword>
<evidence type="ECO:0000256" key="1">
    <source>
        <dbReference type="ARBA" id="ARBA00022617"/>
    </source>
</evidence>
<evidence type="ECO:0000259" key="7">
    <source>
        <dbReference type="PROSITE" id="PS51007"/>
    </source>
</evidence>
<dbReference type="AlphaFoldDB" id="A0A0J1BLY1"/>
<feature type="transmembrane region" description="Helical" evidence="6">
    <location>
        <begin position="890"/>
        <end position="910"/>
    </location>
</feature>
<evidence type="ECO:0000256" key="4">
    <source>
        <dbReference type="PROSITE-ProRule" id="PRU00433"/>
    </source>
</evidence>
<keyword evidence="1 4" id="KW-0349">Heme</keyword>
<feature type="transmembrane region" description="Helical" evidence="6">
    <location>
        <begin position="811"/>
        <end position="839"/>
    </location>
</feature>
<dbReference type="GO" id="GO:0009055">
    <property type="term" value="F:electron transfer activity"/>
    <property type="evidence" value="ECO:0007669"/>
    <property type="project" value="InterPro"/>
</dbReference>
<keyword evidence="6" id="KW-0472">Membrane</keyword>
<dbReference type="PROSITE" id="PS51257">
    <property type="entry name" value="PROKAR_LIPOPROTEIN"/>
    <property type="match status" value="1"/>
</dbReference>